<organism evidence="3 4">
    <name type="scientific">Fusarium floridanum</name>
    <dbReference type="NCBI Taxonomy" id="1325733"/>
    <lineage>
        <taxon>Eukaryota</taxon>
        <taxon>Fungi</taxon>
        <taxon>Dikarya</taxon>
        <taxon>Ascomycota</taxon>
        <taxon>Pezizomycotina</taxon>
        <taxon>Sordariomycetes</taxon>
        <taxon>Hypocreomycetidae</taxon>
        <taxon>Hypocreales</taxon>
        <taxon>Nectriaceae</taxon>
        <taxon>Fusarium</taxon>
        <taxon>Fusarium solani species complex</taxon>
    </lineage>
</organism>
<feature type="compositionally biased region" description="Polar residues" evidence="1">
    <location>
        <begin position="394"/>
        <end position="403"/>
    </location>
</feature>
<evidence type="ECO:0000256" key="2">
    <source>
        <dbReference type="SAM" id="Phobius"/>
    </source>
</evidence>
<comment type="caution">
    <text evidence="3">The sequence shown here is derived from an EMBL/GenBank/DDBJ whole genome shotgun (WGS) entry which is preliminary data.</text>
</comment>
<accession>A0A428RD30</accession>
<evidence type="ECO:0000313" key="3">
    <source>
        <dbReference type="EMBL" id="RSL75421.1"/>
    </source>
</evidence>
<keyword evidence="2" id="KW-0472">Membrane</keyword>
<dbReference type="AlphaFoldDB" id="A0A428RD30"/>
<feature type="region of interest" description="Disordered" evidence="1">
    <location>
        <begin position="179"/>
        <end position="198"/>
    </location>
</feature>
<feature type="region of interest" description="Disordered" evidence="1">
    <location>
        <begin position="357"/>
        <end position="431"/>
    </location>
</feature>
<evidence type="ECO:0000256" key="1">
    <source>
        <dbReference type="SAM" id="MobiDB-lite"/>
    </source>
</evidence>
<keyword evidence="4" id="KW-1185">Reference proteome</keyword>
<evidence type="ECO:0000313" key="4">
    <source>
        <dbReference type="Proteomes" id="UP000287972"/>
    </source>
</evidence>
<protein>
    <submittedName>
        <fullName evidence="3">Uncharacterized protein</fullName>
    </submittedName>
</protein>
<name>A0A428RD30_9HYPO</name>
<dbReference type="Proteomes" id="UP000287972">
    <property type="component" value="Unassembled WGS sequence"/>
</dbReference>
<reference evidence="3 4" key="1">
    <citation type="submission" date="2017-06" db="EMBL/GenBank/DDBJ databases">
        <title>Comparative genomic analysis of Ambrosia Fusariam Clade fungi.</title>
        <authorList>
            <person name="Stajich J.E."/>
            <person name="Carrillo J."/>
            <person name="Kijimoto T."/>
            <person name="Eskalen A."/>
            <person name="O'Donnell K."/>
            <person name="Kasson M."/>
        </authorList>
    </citation>
    <scope>NUCLEOTIDE SEQUENCE [LARGE SCALE GENOMIC DNA]</scope>
    <source>
        <strain evidence="3 4">NRRL62606</strain>
    </source>
</reference>
<feature type="transmembrane region" description="Helical" evidence="2">
    <location>
        <begin position="143"/>
        <end position="167"/>
    </location>
</feature>
<feature type="region of interest" description="Disordered" evidence="1">
    <location>
        <begin position="206"/>
        <end position="226"/>
    </location>
</feature>
<sequence length="431" mass="47248">MALCRPKRHVLFSLWALGTSEDVHKAFGATNKSQSQCVPEAKVNSGNEFGQERRRETEETTTMTSINQSTNLLAWLLAAIAFTPTNAKPIISRDQAWNEQEAEPFKHLALGGSKFLQELANNPDHVSHTSRSDDESKKTNEKAAIIGGTVACGIILGITIFLGVLICKRCIASRRVESKQHQAKWPQRDSVPEATTDSTYRDTWRDTFNHRVPTPGTPDSESIGSDRSFGAMSTDGQVMGFAPGKWPKPVVNYSKTLGINQENRIDPSIASGCPQIETPLLPKPLRLPTTYEGPFATDTPSYTIEMTLGPTHRESGASACTMSTLGRDLLQDTMQPPAPVKYSLFPKCEPLPETTHAVTTRPVKPKQAPPAAMDNPKKPGRMSSRRYFVPLFGNNGQLQSPTSPKEKSVGIGTVTRDESRANMFSLGENKI</sequence>
<proteinExistence type="predicted"/>
<feature type="compositionally biased region" description="Basic and acidic residues" evidence="1">
    <location>
        <begin position="179"/>
        <end position="191"/>
    </location>
</feature>
<dbReference type="EMBL" id="NKCL01000350">
    <property type="protein sequence ID" value="RSL75421.1"/>
    <property type="molecule type" value="Genomic_DNA"/>
</dbReference>
<keyword evidence="2" id="KW-0812">Transmembrane</keyword>
<gene>
    <name evidence="3" type="ORF">CEP51_010867</name>
</gene>
<feature type="region of interest" description="Disordered" evidence="1">
    <location>
        <begin position="43"/>
        <end position="63"/>
    </location>
</feature>
<keyword evidence="2" id="KW-1133">Transmembrane helix</keyword>